<proteinExistence type="predicted"/>
<feature type="signal peptide" evidence="1">
    <location>
        <begin position="1"/>
        <end position="25"/>
    </location>
</feature>
<keyword evidence="1" id="KW-0732">Signal</keyword>
<organism evidence="2 3">
    <name type="scientific">Lates calcarifer</name>
    <name type="common">Barramundi</name>
    <name type="synonym">Holocentrus calcarifer</name>
    <dbReference type="NCBI Taxonomy" id="8187"/>
    <lineage>
        <taxon>Eukaryota</taxon>
        <taxon>Metazoa</taxon>
        <taxon>Chordata</taxon>
        <taxon>Craniata</taxon>
        <taxon>Vertebrata</taxon>
        <taxon>Euteleostomi</taxon>
        <taxon>Actinopterygii</taxon>
        <taxon>Neopterygii</taxon>
        <taxon>Teleostei</taxon>
        <taxon>Neoteleostei</taxon>
        <taxon>Acanthomorphata</taxon>
        <taxon>Carangaria</taxon>
        <taxon>Carangaria incertae sedis</taxon>
        <taxon>Centropomidae</taxon>
        <taxon>Lates</taxon>
    </lineage>
</organism>
<gene>
    <name evidence="3" type="primary">LOC108882529</name>
</gene>
<evidence type="ECO:0000313" key="2">
    <source>
        <dbReference type="Proteomes" id="UP000694890"/>
    </source>
</evidence>
<dbReference type="KEGG" id="lcf:108882529"/>
<accession>A0AAJ7LU00</accession>
<evidence type="ECO:0000313" key="3">
    <source>
        <dbReference type="RefSeq" id="XP_018530582.1"/>
    </source>
</evidence>
<dbReference type="Proteomes" id="UP000694890">
    <property type="component" value="Linkage group LG5"/>
</dbReference>
<feature type="chain" id="PRO_5042590830" evidence="1">
    <location>
        <begin position="26"/>
        <end position="235"/>
    </location>
</feature>
<dbReference type="AlphaFoldDB" id="A0AAJ7LU00"/>
<dbReference type="Pfam" id="PF18744">
    <property type="entry name" value="SNAD1"/>
    <property type="match status" value="1"/>
</dbReference>
<reference evidence="3" key="1">
    <citation type="submission" date="2025-08" db="UniProtKB">
        <authorList>
            <consortium name="RefSeq"/>
        </authorList>
    </citation>
    <scope>IDENTIFICATION</scope>
    <source>
        <tissue evidence="3">Brain</tissue>
    </source>
</reference>
<dbReference type="RefSeq" id="XP_018530582.1">
    <property type="nucleotide sequence ID" value="XM_018675066.1"/>
</dbReference>
<protein>
    <submittedName>
        <fullName evidence="3">Uncharacterized protein LOC108882529</fullName>
    </submittedName>
</protein>
<dbReference type="InterPro" id="IPR040958">
    <property type="entry name" value="SNAD1"/>
</dbReference>
<evidence type="ECO:0000256" key="1">
    <source>
        <dbReference type="SAM" id="SignalP"/>
    </source>
</evidence>
<sequence length="235" mass="26521">MKMANLCWVVVTLTLFLAGENSVAATDKEQLADIVKFIMNRFNIKTQVSVAVNIPMKTTQNYLQEVFKKATTAAVKRKLNQASVYPGDSSDNTVVVAKPDFQERYTDHAEARVLENIQPLADSSNATFLVFYSFYSPCGSKCTNMKNKNNIISKIDELITKWKQHAFVFSRVFDKTGTGITIDKAESVEALKQLGNSRIGHENIFRCYKPKNKDFQCISCFMDKNVVKECVVNDD</sequence>
<name>A0AAJ7LU00_LATCA</name>
<dbReference type="GeneID" id="108882529"/>